<feature type="transmembrane region" description="Helical" evidence="1">
    <location>
        <begin position="257"/>
        <end position="282"/>
    </location>
</feature>
<keyword evidence="1" id="KW-0812">Transmembrane</keyword>
<accession>A0A916QYA3</accession>
<feature type="transmembrane region" description="Helical" evidence="1">
    <location>
        <begin position="212"/>
        <end position="237"/>
    </location>
</feature>
<feature type="transmembrane region" description="Helical" evidence="1">
    <location>
        <begin position="6"/>
        <end position="23"/>
    </location>
</feature>
<dbReference type="EMBL" id="BMKA01000002">
    <property type="protein sequence ID" value="GGA14273.1"/>
    <property type="molecule type" value="Genomic_DNA"/>
</dbReference>
<proteinExistence type="predicted"/>
<sequence length="534" mass="58109">MVRNLFWVWYALFLIGLLAWLALMRVNDGAVLILSFDGDAIHMAQIVLRMQAGDLPHHDFLTPLGVLAFQPIVWLMNAGFGLGAAFAYAPVFIGLICLPAVYFVGITRFSPAGALAFGGVFLVQLLALVHGGVEPTVTVSMYYNNWCWAVTGLLVVMAVLPPHHFGLKAVWAESLILGIGVAFLTLTKAPFAVFILPALIVALLVRGQLRMLGFGVMWALVVLVAVTFPFGAVAYWQGYVADLLYVAQSGARGQPGAPLPLMLLAPSQIVGNLAVLVAILFLRQARKSPEALVLLVLAVGWMLIAHQNWQNDPHWLVIAGLIVMVYARNVTLYNRFGWPLQKALHSVSVLLFALGAPLLITQFQSLLIHNSLKPDRFAAVLHDADTSDLRFRSAVTQDVRGERPLSGFSKSETASATLNGETLPACQKITGLLNDLAETGARLDRFPQTNGAEVLYADWVNGLWLFSGTAPLQGGAPWYYGGTAGFDAADFLVVPLCPMGQGVRRMILNAIEQSPDLSFREIARNDLFILLQKQ</sequence>
<evidence type="ECO:0000313" key="3">
    <source>
        <dbReference type="Proteomes" id="UP000628017"/>
    </source>
</evidence>
<comment type="caution">
    <text evidence="2">The sequence shown here is derived from an EMBL/GenBank/DDBJ whole genome shotgun (WGS) entry which is preliminary data.</text>
</comment>
<gene>
    <name evidence="2" type="ORF">GCM10011498_13050</name>
</gene>
<feature type="transmembrane region" description="Helical" evidence="1">
    <location>
        <begin position="145"/>
        <end position="163"/>
    </location>
</feature>
<reference evidence="2" key="1">
    <citation type="journal article" date="2014" name="Int. J. Syst. Evol. Microbiol.">
        <title>Complete genome sequence of Corynebacterium casei LMG S-19264T (=DSM 44701T), isolated from a smear-ripened cheese.</title>
        <authorList>
            <consortium name="US DOE Joint Genome Institute (JGI-PGF)"/>
            <person name="Walter F."/>
            <person name="Albersmeier A."/>
            <person name="Kalinowski J."/>
            <person name="Ruckert C."/>
        </authorList>
    </citation>
    <scope>NUCLEOTIDE SEQUENCE</scope>
    <source>
        <strain evidence="2">CGMCC 1.15880</strain>
    </source>
</reference>
<organism evidence="2 3">
    <name type="scientific">Neptunicoccus cionae</name>
    <dbReference type="NCBI Taxonomy" id="2035344"/>
    <lineage>
        <taxon>Bacteria</taxon>
        <taxon>Pseudomonadati</taxon>
        <taxon>Pseudomonadota</taxon>
        <taxon>Alphaproteobacteria</taxon>
        <taxon>Rhodobacterales</taxon>
        <taxon>Paracoccaceae</taxon>
        <taxon>Neptunicoccus</taxon>
    </lineage>
</organism>
<keyword evidence="1" id="KW-1133">Transmembrane helix</keyword>
<name>A0A916QYA3_9RHOB</name>
<feature type="transmembrane region" description="Helical" evidence="1">
    <location>
        <begin position="112"/>
        <end position="133"/>
    </location>
</feature>
<feature type="transmembrane region" description="Helical" evidence="1">
    <location>
        <begin position="60"/>
        <end position="78"/>
    </location>
</feature>
<dbReference type="RefSeq" id="WP_188672297.1">
    <property type="nucleotide sequence ID" value="NZ_BMKA01000002.1"/>
</dbReference>
<evidence type="ECO:0000313" key="2">
    <source>
        <dbReference type="EMBL" id="GGA14273.1"/>
    </source>
</evidence>
<keyword evidence="3" id="KW-1185">Reference proteome</keyword>
<feature type="transmembrane region" description="Helical" evidence="1">
    <location>
        <begin position="343"/>
        <end position="363"/>
    </location>
</feature>
<feature type="transmembrane region" description="Helical" evidence="1">
    <location>
        <begin position="85"/>
        <end position="106"/>
    </location>
</feature>
<protein>
    <submittedName>
        <fullName evidence="2">Uncharacterized protein</fullName>
    </submittedName>
</protein>
<feature type="transmembrane region" description="Helical" evidence="1">
    <location>
        <begin position="175"/>
        <end position="205"/>
    </location>
</feature>
<feature type="transmembrane region" description="Helical" evidence="1">
    <location>
        <begin position="291"/>
        <end position="309"/>
    </location>
</feature>
<dbReference type="Proteomes" id="UP000628017">
    <property type="component" value="Unassembled WGS sequence"/>
</dbReference>
<dbReference type="AlphaFoldDB" id="A0A916QYA3"/>
<keyword evidence="1" id="KW-0472">Membrane</keyword>
<feature type="transmembrane region" description="Helical" evidence="1">
    <location>
        <begin position="315"/>
        <end position="331"/>
    </location>
</feature>
<evidence type="ECO:0000256" key="1">
    <source>
        <dbReference type="SAM" id="Phobius"/>
    </source>
</evidence>
<reference evidence="2" key="2">
    <citation type="submission" date="2020-09" db="EMBL/GenBank/DDBJ databases">
        <authorList>
            <person name="Sun Q."/>
            <person name="Zhou Y."/>
        </authorList>
    </citation>
    <scope>NUCLEOTIDE SEQUENCE</scope>
    <source>
        <strain evidence="2">CGMCC 1.15880</strain>
    </source>
</reference>